<dbReference type="Proteomes" id="UP000230027">
    <property type="component" value="Unassembled WGS sequence"/>
</dbReference>
<reference evidence="2" key="1">
    <citation type="submission" date="2017-09" db="EMBL/GenBank/DDBJ databases">
        <title>Depth-based differentiation of microbial function through sediment-hosted aquifers and enrichment of novel symbionts in the deep terrestrial subsurface.</title>
        <authorList>
            <person name="Probst A.J."/>
            <person name="Ladd B."/>
            <person name="Jarett J.K."/>
            <person name="Geller-Mcgrath D.E."/>
            <person name="Sieber C.M.K."/>
            <person name="Emerson J.B."/>
            <person name="Anantharaman K."/>
            <person name="Thomas B.C."/>
            <person name="Malmstrom R."/>
            <person name="Stieglmeier M."/>
            <person name="Klingl A."/>
            <person name="Woyke T."/>
            <person name="Ryan C.M."/>
            <person name="Banfield J.F."/>
        </authorList>
    </citation>
    <scope>NUCLEOTIDE SEQUENCE [LARGE SCALE GENOMIC DNA]</scope>
</reference>
<dbReference type="InterPro" id="IPR009057">
    <property type="entry name" value="Homeodomain-like_sf"/>
</dbReference>
<accession>A0A2M7U394</accession>
<dbReference type="EMBL" id="PFOD01000068">
    <property type="protein sequence ID" value="PIZ64891.1"/>
    <property type="molecule type" value="Genomic_DNA"/>
</dbReference>
<organism evidence="1 2">
    <name type="scientific">Candidatus Roizmanbacteria bacterium CG_4_10_14_0_2_um_filter_36_9</name>
    <dbReference type="NCBI Taxonomy" id="1974823"/>
    <lineage>
        <taxon>Bacteria</taxon>
        <taxon>Candidatus Roizmaniibacteriota</taxon>
    </lineage>
</organism>
<dbReference type="Pfam" id="PF04255">
    <property type="entry name" value="DUF433"/>
    <property type="match status" value="1"/>
</dbReference>
<dbReference type="AlphaFoldDB" id="A0A2M7U394"/>
<evidence type="ECO:0000313" key="2">
    <source>
        <dbReference type="Proteomes" id="UP000230027"/>
    </source>
</evidence>
<dbReference type="InterPro" id="IPR036388">
    <property type="entry name" value="WH-like_DNA-bd_sf"/>
</dbReference>
<dbReference type="InterPro" id="IPR007367">
    <property type="entry name" value="DUF433"/>
</dbReference>
<comment type="caution">
    <text evidence="1">The sequence shown here is derived from an EMBL/GenBank/DDBJ whole genome shotgun (WGS) entry which is preliminary data.</text>
</comment>
<dbReference type="SUPFAM" id="SSF46689">
    <property type="entry name" value="Homeodomain-like"/>
    <property type="match status" value="1"/>
</dbReference>
<evidence type="ECO:0000313" key="1">
    <source>
        <dbReference type="EMBL" id="PIZ64891.1"/>
    </source>
</evidence>
<evidence type="ECO:0008006" key="3">
    <source>
        <dbReference type="Google" id="ProtNLM"/>
    </source>
</evidence>
<dbReference type="Gene3D" id="1.10.10.10">
    <property type="entry name" value="Winged helix-like DNA-binding domain superfamily/Winged helix DNA-binding domain"/>
    <property type="match status" value="1"/>
</dbReference>
<name>A0A2M7U394_9BACT</name>
<protein>
    <recommendedName>
        <fullName evidence="3">DUF433 domain-containing protein</fullName>
    </recommendedName>
</protein>
<sequence length="104" mass="12295">MRLLKNMKKNLLNKIRPYISINRNVVNGEPLFKGTRIPVSFVVEQLSLGWNLKDIKKRHPELNFYHIRKVVSFLSDEITYLKNDETKKESSWTYSHRCSSTVTL</sequence>
<proteinExistence type="predicted"/>
<gene>
    <name evidence="1" type="ORF">COY14_03625</name>
</gene>